<evidence type="ECO:0008006" key="4">
    <source>
        <dbReference type="Google" id="ProtNLM"/>
    </source>
</evidence>
<name>A0A2M8EX78_9BACT</name>
<keyword evidence="1" id="KW-0472">Membrane</keyword>
<dbReference type="EMBL" id="PFSC01000141">
    <property type="protein sequence ID" value="PJC30471.1"/>
    <property type="molecule type" value="Genomic_DNA"/>
</dbReference>
<evidence type="ECO:0000256" key="1">
    <source>
        <dbReference type="SAM" id="Phobius"/>
    </source>
</evidence>
<keyword evidence="1" id="KW-1133">Transmembrane helix</keyword>
<organism evidence="2 3">
    <name type="scientific">Candidatus Roizmanbacteria bacterium CG_4_9_14_0_2_um_filter_39_13</name>
    <dbReference type="NCBI Taxonomy" id="1974839"/>
    <lineage>
        <taxon>Bacteria</taxon>
        <taxon>Candidatus Roizmaniibacteriota</taxon>
    </lineage>
</organism>
<evidence type="ECO:0000313" key="3">
    <source>
        <dbReference type="Proteomes" id="UP000231383"/>
    </source>
</evidence>
<gene>
    <name evidence="2" type="ORF">CO051_05500</name>
</gene>
<reference evidence="3" key="1">
    <citation type="submission" date="2017-09" db="EMBL/GenBank/DDBJ databases">
        <title>Depth-based differentiation of microbial function through sediment-hosted aquifers and enrichment of novel symbionts in the deep terrestrial subsurface.</title>
        <authorList>
            <person name="Probst A.J."/>
            <person name="Ladd B."/>
            <person name="Jarett J.K."/>
            <person name="Geller-Mcgrath D.E."/>
            <person name="Sieber C.M.K."/>
            <person name="Emerson J.B."/>
            <person name="Anantharaman K."/>
            <person name="Thomas B.C."/>
            <person name="Malmstrom R."/>
            <person name="Stieglmeier M."/>
            <person name="Klingl A."/>
            <person name="Woyke T."/>
            <person name="Ryan C.M."/>
            <person name="Banfield J.F."/>
        </authorList>
    </citation>
    <scope>NUCLEOTIDE SEQUENCE [LARGE SCALE GENOMIC DNA]</scope>
</reference>
<keyword evidence="1" id="KW-0812">Transmembrane</keyword>
<feature type="transmembrane region" description="Helical" evidence="1">
    <location>
        <begin position="12"/>
        <end position="32"/>
    </location>
</feature>
<dbReference type="AlphaFoldDB" id="A0A2M8EX78"/>
<comment type="caution">
    <text evidence="2">The sequence shown here is derived from an EMBL/GenBank/DDBJ whole genome shotgun (WGS) entry which is preliminary data.</text>
</comment>
<protein>
    <recommendedName>
        <fullName evidence="4">Membrane protein 6-pyruvoyl-tetrahydropterin synthase-related domain-containing protein</fullName>
    </recommendedName>
</protein>
<sequence length="1137" mass="130583">MTLGFLFITQQKLLKSFFIIVFFVALNAYWLLPFANYTVQKGSIVQRAPTFVAINESQLNKDSSYFSPLRQLTFYPQFFEMYFTPSETNQREYFHPLAEYVNKYPRAFGVITAFPFLYLLGGVLMIILPKNRLRWAWIPGIMFTFLFLTLKEYSPVGIVYGFLTNHIPFFEMIFRFGDTKFHPFIAFSGSIAASYALVVLYRWGRRYIKKEYILSGFIVLFIIPTVFLYKEYITGNLIGFFMYSRIPDAYRSLAEDINKAPGYGRVLHLPMEETTQYYWRPYSWGYFGSAFFHYFINKPYIDRTFEPASMENAYVHTQITDLLEEIQSLPTPQAERERADRIYSFLQNIGVEHLIIDETISTNQQVRGYEAWGNVNVPNAQKVADLLLAHGYAKKKSTYEIDLQNLKTTGTRFPYLSSKIIGDTEYLSLYELKDIPDKVSSISEVRLMQEVSEDSLNRPQYEHIEHYGEGESGGSIIPFARGDGELTGDHSSVQYTVPLERPLQGKYTLSFAEQPEDQSLIELAIRNNGIEYSLVLYKRIAPTVGDVEFKMQFEEITLPLEKDIASFEQEPVTYANDWPKQQVGEIIDVYRIRADGTIFPVVIPQAGNEIYLGSFVTENDDFSVELLERTKREPYNLQTFRDIPNSGCYNDALEKNSADLQLSTPTLLTAKTKNGSLCFWSEFKDVMTEKTTHVELEMTIMGASQDLDGLHEYGRDVQTVKPRLKSAVQSFSKPSLLNICLRERSLETCLAGAKLFAQEEKRFRITATRDMAGMLDPMIFFGLRTSGYQSVELELRDATIDLYDEEARIEVSIPPSSTLTPFDLTASGELSLSFPRDISLHSYVLDTAYESPGYFSDLCDRYQTMRRIEKGILTFGQGCESTLFVNMPYSTQNMYMWTVDYFLGSGQYPIMIMGDEHQNYLVERASFFQGYPNIPGFHPFQDPETIFTSTQWVNTQLQSANPKQAIQMIYPQTDVASNKDHSYYFRQTTENEGLMTVSDMQIVRIPAHWASLRLTPTQGSIVSYKIPKNLTFSRILPSLWKFSYEKTEDAVMIKFSEGYDRQWGIYSSMKDVLFGAPVAKSTRCDGYANCFVLTEEWLGGNDLFIFYVPERLAVLGWILTLGSVMGALIASRLYRAS</sequence>
<feature type="transmembrane region" description="Helical" evidence="1">
    <location>
        <begin position="107"/>
        <end position="128"/>
    </location>
</feature>
<feature type="transmembrane region" description="Helical" evidence="1">
    <location>
        <begin position="1114"/>
        <end position="1134"/>
    </location>
</feature>
<accession>A0A2M8EX78</accession>
<dbReference type="Proteomes" id="UP000231383">
    <property type="component" value="Unassembled WGS sequence"/>
</dbReference>
<feature type="transmembrane region" description="Helical" evidence="1">
    <location>
        <begin position="183"/>
        <end position="200"/>
    </location>
</feature>
<feature type="transmembrane region" description="Helical" evidence="1">
    <location>
        <begin position="140"/>
        <end position="163"/>
    </location>
</feature>
<feature type="transmembrane region" description="Helical" evidence="1">
    <location>
        <begin position="212"/>
        <end position="229"/>
    </location>
</feature>
<proteinExistence type="predicted"/>
<evidence type="ECO:0000313" key="2">
    <source>
        <dbReference type="EMBL" id="PJC30471.1"/>
    </source>
</evidence>